<feature type="domain" description="SGNH hydrolase-type esterase" evidence="3">
    <location>
        <begin position="72"/>
        <end position="312"/>
    </location>
</feature>
<gene>
    <name evidence="4" type="ORF">ACFFJ8_31980</name>
</gene>
<dbReference type="InterPro" id="IPR012854">
    <property type="entry name" value="Cu_amine_oxidase-like_N"/>
</dbReference>
<organism evidence="4 5">
    <name type="scientific">Paenibacillus mendelii</name>
    <dbReference type="NCBI Taxonomy" id="206163"/>
    <lineage>
        <taxon>Bacteria</taxon>
        <taxon>Bacillati</taxon>
        <taxon>Bacillota</taxon>
        <taxon>Bacilli</taxon>
        <taxon>Bacillales</taxon>
        <taxon>Paenibacillaceae</taxon>
        <taxon>Paenibacillus</taxon>
    </lineage>
</organism>
<keyword evidence="5" id="KW-1185">Reference proteome</keyword>
<feature type="signal peptide" evidence="1">
    <location>
        <begin position="1"/>
        <end position="28"/>
    </location>
</feature>
<reference evidence="4 5" key="1">
    <citation type="submission" date="2024-09" db="EMBL/GenBank/DDBJ databases">
        <authorList>
            <person name="Sun Q."/>
            <person name="Mori K."/>
        </authorList>
    </citation>
    <scope>NUCLEOTIDE SEQUENCE [LARGE SCALE GENOMIC DNA]</scope>
    <source>
        <strain evidence="4 5">CCM 4839</strain>
    </source>
</reference>
<dbReference type="InterPro" id="IPR036514">
    <property type="entry name" value="SGNH_hydro_sf"/>
</dbReference>
<feature type="chain" id="PRO_5045140497" evidence="1">
    <location>
        <begin position="29"/>
        <end position="454"/>
    </location>
</feature>
<dbReference type="RefSeq" id="WP_204817387.1">
    <property type="nucleotide sequence ID" value="NZ_JANHOF010000002.1"/>
</dbReference>
<dbReference type="InterPro" id="IPR051532">
    <property type="entry name" value="Ester_Hydrolysis_Enzymes"/>
</dbReference>
<accession>A0ABV6JJ80</accession>
<dbReference type="Pfam" id="PF13472">
    <property type="entry name" value="Lipase_GDSL_2"/>
    <property type="match status" value="1"/>
</dbReference>
<evidence type="ECO:0000259" key="3">
    <source>
        <dbReference type="Pfam" id="PF13472"/>
    </source>
</evidence>
<dbReference type="SUPFAM" id="SSF52266">
    <property type="entry name" value="SGNH hydrolase"/>
    <property type="match status" value="1"/>
</dbReference>
<evidence type="ECO:0000256" key="1">
    <source>
        <dbReference type="SAM" id="SignalP"/>
    </source>
</evidence>
<dbReference type="InterPro" id="IPR036582">
    <property type="entry name" value="Mao_N_sf"/>
</dbReference>
<dbReference type="PANTHER" id="PTHR30383:SF5">
    <property type="entry name" value="SGNH HYDROLASE-TYPE ESTERASE DOMAIN-CONTAINING PROTEIN"/>
    <property type="match status" value="1"/>
</dbReference>
<evidence type="ECO:0000313" key="4">
    <source>
        <dbReference type="EMBL" id="MFC0395978.1"/>
    </source>
</evidence>
<sequence>MSRKFRKSQLTAAALSAALLAGSLPAAASAQSVRAAVQENILLAQPLISLFAAAASESVNPAEVSALFRIVAVGDSITVGYELGMNEKSTVYGYVDRLYEQALYHGAAETQNFGILGLKSAGLNRWLEATEQGLPISAEEAQAGITKYPNATQTIAKSAELRSALAQADLIVMTIGGNDFLPLFDEIRTRTVTPEELGGLMDTVLESYISALEGSLRSIAKVNPKAQIVLTDQYLPVPKPSKLNKAVTEEQYAVLLHGVSKLHEQVDALAVKLEGEGGHVIIANVSEPFAGHELSYTSIIQGDSHPKQAGYDVIAEAFAKGIWGSYRKPLPLPAGAPLHVIVNGKEVAGGNKPIVKNGTTFLPMRDTANALGATLGWDGKTQTATIKADGIEVAFTIGAKTMKVNGQSLALETPAYLEKTGKTSSTYLPLAALTRGLGYQVTYRKPIQTVFINS</sequence>
<dbReference type="Gene3D" id="3.30.457.10">
    <property type="entry name" value="Copper amine oxidase-like, N-terminal domain"/>
    <property type="match status" value="1"/>
</dbReference>
<keyword evidence="1" id="KW-0732">Signal</keyword>
<dbReference type="Proteomes" id="UP001589818">
    <property type="component" value="Unassembled WGS sequence"/>
</dbReference>
<dbReference type="PANTHER" id="PTHR30383">
    <property type="entry name" value="THIOESTERASE 1/PROTEASE 1/LYSOPHOSPHOLIPASE L1"/>
    <property type="match status" value="1"/>
</dbReference>
<dbReference type="EMBL" id="JBHLVF010000047">
    <property type="protein sequence ID" value="MFC0395978.1"/>
    <property type="molecule type" value="Genomic_DNA"/>
</dbReference>
<dbReference type="Pfam" id="PF07833">
    <property type="entry name" value="Cu_amine_oxidN1"/>
    <property type="match status" value="1"/>
</dbReference>
<comment type="caution">
    <text evidence="4">The sequence shown here is derived from an EMBL/GenBank/DDBJ whole genome shotgun (WGS) entry which is preliminary data.</text>
</comment>
<dbReference type="SUPFAM" id="SSF55383">
    <property type="entry name" value="Copper amine oxidase, domain N"/>
    <property type="match status" value="1"/>
</dbReference>
<proteinExistence type="predicted"/>
<evidence type="ECO:0000259" key="2">
    <source>
        <dbReference type="Pfam" id="PF07833"/>
    </source>
</evidence>
<evidence type="ECO:0000313" key="5">
    <source>
        <dbReference type="Proteomes" id="UP001589818"/>
    </source>
</evidence>
<dbReference type="Gene3D" id="3.40.50.1110">
    <property type="entry name" value="SGNH hydrolase"/>
    <property type="match status" value="1"/>
</dbReference>
<name>A0ABV6JJ80_9BACL</name>
<protein>
    <submittedName>
        <fullName evidence="4">Stalk domain-containing protein</fullName>
    </submittedName>
</protein>
<feature type="domain" description="Copper amine oxidase-like N-terminal" evidence="2">
    <location>
        <begin position="342"/>
        <end position="452"/>
    </location>
</feature>
<dbReference type="InterPro" id="IPR013830">
    <property type="entry name" value="SGNH_hydro"/>
</dbReference>